<dbReference type="InterPro" id="IPR002401">
    <property type="entry name" value="Cyt_P450_E_grp-I"/>
</dbReference>
<dbReference type="Gene3D" id="1.10.630.10">
    <property type="entry name" value="Cytochrome P450"/>
    <property type="match status" value="2"/>
</dbReference>
<comment type="caution">
    <text evidence="9">The sequence shown here is derived from an EMBL/GenBank/DDBJ whole genome shotgun (WGS) entry which is preliminary data.</text>
</comment>
<keyword evidence="6" id="KW-0408">Iron</keyword>
<dbReference type="GO" id="GO:0005506">
    <property type="term" value="F:iron ion binding"/>
    <property type="evidence" value="ECO:0007669"/>
    <property type="project" value="InterPro"/>
</dbReference>
<accession>A0A6A6KXZ2</accession>
<evidence type="ECO:0000256" key="2">
    <source>
        <dbReference type="ARBA" id="ARBA00010617"/>
    </source>
</evidence>
<dbReference type="AlphaFoldDB" id="A0A6A6KXZ2"/>
<keyword evidence="5" id="KW-0560">Oxidoreductase</keyword>
<keyword evidence="7" id="KW-0503">Monooxygenase</keyword>
<dbReference type="InterPro" id="IPR036396">
    <property type="entry name" value="Cyt_P450_sf"/>
</dbReference>
<evidence type="ECO:0000313" key="9">
    <source>
        <dbReference type="EMBL" id="KAF2292883.1"/>
    </source>
</evidence>
<dbReference type="GO" id="GO:0004497">
    <property type="term" value="F:monooxygenase activity"/>
    <property type="evidence" value="ECO:0007669"/>
    <property type="project" value="UniProtKB-KW"/>
</dbReference>
<dbReference type="PANTHER" id="PTHR47946">
    <property type="entry name" value="CYTOCHROME P450 78A7-RELATED"/>
    <property type="match status" value="1"/>
</dbReference>
<evidence type="ECO:0000256" key="1">
    <source>
        <dbReference type="ARBA" id="ARBA00001971"/>
    </source>
</evidence>
<evidence type="ECO:0000313" key="10">
    <source>
        <dbReference type="Proteomes" id="UP000467840"/>
    </source>
</evidence>
<dbReference type="InterPro" id="IPR051996">
    <property type="entry name" value="Cytochrome_P450_78A"/>
</dbReference>
<keyword evidence="10" id="KW-1185">Reference proteome</keyword>
<comment type="similarity">
    <text evidence="2">Belongs to the cytochrome P450 family.</text>
</comment>
<dbReference type="GO" id="GO:0016705">
    <property type="term" value="F:oxidoreductase activity, acting on paired donors, with incorporation or reduction of molecular oxygen"/>
    <property type="evidence" value="ECO:0007669"/>
    <property type="project" value="InterPro"/>
</dbReference>
<dbReference type="Proteomes" id="UP000467840">
    <property type="component" value="Chromosome 13"/>
</dbReference>
<evidence type="ECO:0008006" key="11">
    <source>
        <dbReference type="Google" id="ProtNLM"/>
    </source>
</evidence>
<reference evidence="9 10" key="1">
    <citation type="journal article" date="2020" name="Mol. Plant">
        <title>The Chromosome-Based Rubber Tree Genome Provides New Insights into Spurge Genome Evolution and Rubber Biosynthesis.</title>
        <authorList>
            <person name="Liu J."/>
            <person name="Shi C."/>
            <person name="Shi C.C."/>
            <person name="Li W."/>
            <person name="Zhang Q.J."/>
            <person name="Zhang Y."/>
            <person name="Li K."/>
            <person name="Lu H.F."/>
            <person name="Shi C."/>
            <person name="Zhu S.T."/>
            <person name="Xiao Z.Y."/>
            <person name="Nan H."/>
            <person name="Yue Y."/>
            <person name="Zhu X.G."/>
            <person name="Wu Y."/>
            <person name="Hong X.N."/>
            <person name="Fan G.Y."/>
            <person name="Tong Y."/>
            <person name="Zhang D."/>
            <person name="Mao C.L."/>
            <person name="Liu Y.L."/>
            <person name="Hao S.J."/>
            <person name="Liu W.Q."/>
            <person name="Lv M.Q."/>
            <person name="Zhang H.B."/>
            <person name="Liu Y."/>
            <person name="Hu-Tang G.R."/>
            <person name="Wang J.P."/>
            <person name="Wang J.H."/>
            <person name="Sun Y.H."/>
            <person name="Ni S.B."/>
            <person name="Chen W.B."/>
            <person name="Zhang X.C."/>
            <person name="Jiao Y.N."/>
            <person name="Eichler E.E."/>
            <person name="Li G.H."/>
            <person name="Liu X."/>
            <person name="Gao L.Z."/>
        </authorList>
    </citation>
    <scope>NUCLEOTIDE SEQUENCE [LARGE SCALE GENOMIC DNA]</scope>
    <source>
        <strain evidence="10">cv. GT1</strain>
        <tissue evidence="9">Leaf</tissue>
    </source>
</reference>
<organism evidence="9 10">
    <name type="scientific">Hevea brasiliensis</name>
    <name type="common">Para rubber tree</name>
    <name type="synonym">Siphonia brasiliensis</name>
    <dbReference type="NCBI Taxonomy" id="3981"/>
    <lineage>
        <taxon>Eukaryota</taxon>
        <taxon>Viridiplantae</taxon>
        <taxon>Streptophyta</taxon>
        <taxon>Embryophyta</taxon>
        <taxon>Tracheophyta</taxon>
        <taxon>Spermatophyta</taxon>
        <taxon>Magnoliopsida</taxon>
        <taxon>eudicotyledons</taxon>
        <taxon>Gunneridae</taxon>
        <taxon>Pentapetalae</taxon>
        <taxon>rosids</taxon>
        <taxon>fabids</taxon>
        <taxon>Malpighiales</taxon>
        <taxon>Euphorbiaceae</taxon>
        <taxon>Crotonoideae</taxon>
        <taxon>Micrandreae</taxon>
        <taxon>Hevea</taxon>
    </lineage>
</organism>
<evidence type="ECO:0000256" key="8">
    <source>
        <dbReference type="SAM" id="MobiDB-lite"/>
    </source>
</evidence>
<dbReference type="InterPro" id="IPR001128">
    <property type="entry name" value="Cyt_P450"/>
</dbReference>
<evidence type="ECO:0000256" key="7">
    <source>
        <dbReference type="ARBA" id="ARBA00023033"/>
    </source>
</evidence>
<keyword evidence="3" id="KW-0349">Heme</keyword>
<evidence type="ECO:0000256" key="6">
    <source>
        <dbReference type="ARBA" id="ARBA00023004"/>
    </source>
</evidence>
<dbReference type="PANTHER" id="PTHR47946:SF13">
    <property type="entry name" value="CYTOCHROME P450 FAMILY PROTEIN, EXPRESSED"/>
    <property type="match status" value="1"/>
</dbReference>
<name>A0A6A6KXZ2_HEVBR</name>
<protein>
    <recommendedName>
        <fullName evidence="11">Cytochrome P450</fullName>
    </recommendedName>
</protein>
<evidence type="ECO:0000256" key="5">
    <source>
        <dbReference type="ARBA" id="ARBA00023002"/>
    </source>
</evidence>
<evidence type="ECO:0000256" key="3">
    <source>
        <dbReference type="ARBA" id="ARBA00022617"/>
    </source>
</evidence>
<feature type="region of interest" description="Disordered" evidence="8">
    <location>
        <begin position="282"/>
        <end position="304"/>
    </location>
</feature>
<dbReference type="PRINTS" id="PR00463">
    <property type="entry name" value="EP450I"/>
</dbReference>
<dbReference type="Pfam" id="PF00067">
    <property type="entry name" value="p450"/>
    <property type="match status" value="1"/>
</dbReference>
<dbReference type="EMBL" id="JAAGAX010000014">
    <property type="protein sequence ID" value="KAF2292883.1"/>
    <property type="molecule type" value="Genomic_DNA"/>
</dbReference>
<dbReference type="SUPFAM" id="SSF48264">
    <property type="entry name" value="Cytochrome P450"/>
    <property type="match status" value="1"/>
</dbReference>
<evidence type="ECO:0000256" key="4">
    <source>
        <dbReference type="ARBA" id="ARBA00022723"/>
    </source>
</evidence>
<proteinExistence type="inferred from homology"/>
<gene>
    <name evidence="9" type="ORF">GH714_029588</name>
</gene>
<dbReference type="GO" id="GO:0020037">
    <property type="term" value="F:heme binding"/>
    <property type="evidence" value="ECO:0007669"/>
    <property type="project" value="InterPro"/>
</dbReference>
<sequence length="304" mass="34197">MGSLAHSKLAAMASSLGATRLMAFSLGTTRVIISSHPETAKEILSGSAFSDRPIKESARLLMFERAIGFAPSGNYWRNLLEVRKEMEEKGIVMLRGIFQKGSRRCYELAGKVKSVLGEIVRERKAAEDLNSGSDFLSALLSLPEQEQLSESDMVPVLWVKSLPSANNFFHILILGIASYTDYIIGKFTCNRENNSHCWIYYFVAVYQEMIFRGTDTVAILLEWIMARIVMHQEIQAKAQQELDTCIGFNRQVQDSDIPNLPYLQAIVKEVLRMPSWPTTLLGPPCSRGRPRRQSLHPSWHDGDG</sequence>
<comment type="cofactor">
    <cofactor evidence="1">
        <name>heme</name>
        <dbReference type="ChEBI" id="CHEBI:30413"/>
    </cofactor>
</comment>
<keyword evidence="4" id="KW-0479">Metal-binding</keyword>